<accession>A0A1T4Y0G1</accession>
<dbReference type="InterPro" id="IPR041603">
    <property type="entry name" value="YvdT_C"/>
</dbReference>
<evidence type="ECO:0000256" key="2">
    <source>
        <dbReference type="PROSITE-ProRule" id="PRU00335"/>
    </source>
</evidence>
<reference evidence="5" key="1">
    <citation type="submission" date="2017-02" db="EMBL/GenBank/DDBJ databases">
        <authorList>
            <person name="Varghese N."/>
            <person name="Submissions S."/>
        </authorList>
    </citation>
    <scope>NUCLEOTIDE SEQUENCE [LARGE SCALE GENOMIC DNA]</scope>
    <source>
        <strain evidence="5">DSM 23966</strain>
    </source>
</reference>
<dbReference type="Pfam" id="PF17934">
    <property type="entry name" value="TetR_C_26"/>
    <property type="match status" value="1"/>
</dbReference>
<dbReference type="AlphaFoldDB" id="A0A1T4Y0G1"/>
<dbReference type="GO" id="GO:0003677">
    <property type="term" value="F:DNA binding"/>
    <property type="evidence" value="ECO:0007669"/>
    <property type="project" value="UniProtKB-UniRule"/>
</dbReference>
<dbReference type="RefSeq" id="WP_078817211.1">
    <property type="nucleotide sequence ID" value="NZ_FUYJ01000002.1"/>
</dbReference>
<proteinExistence type="predicted"/>
<dbReference type="PROSITE" id="PS50977">
    <property type="entry name" value="HTH_TETR_2"/>
    <property type="match status" value="1"/>
</dbReference>
<name>A0A1T4Y0G1_9BACL</name>
<dbReference type="Pfam" id="PF00440">
    <property type="entry name" value="TetR_N"/>
    <property type="match status" value="1"/>
</dbReference>
<dbReference type="Gene3D" id="1.10.357.10">
    <property type="entry name" value="Tetracycline Repressor, domain 2"/>
    <property type="match status" value="1"/>
</dbReference>
<dbReference type="EMBL" id="FUYJ01000002">
    <property type="protein sequence ID" value="SKA95317.1"/>
    <property type="molecule type" value="Genomic_DNA"/>
</dbReference>
<dbReference type="PANTHER" id="PTHR43479">
    <property type="entry name" value="ACREF/ENVCD OPERON REPRESSOR-RELATED"/>
    <property type="match status" value="1"/>
</dbReference>
<protein>
    <submittedName>
        <fullName evidence="4">Transcriptional regulator, TetR family</fullName>
    </submittedName>
</protein>
<evidence type="ECO:0000313" key="5">
    <source>
        <dbReference type="Proteomes" id="UP000190042"/>
    </source>
</evidence>
<dbReference type="InterPro" id="IPR001647">
    <property type="entry name" value="HTH_TetR"/>
</dbReference>
<evidence type="ECO:0000313" key="4">
    <source>
        <dbReference type="EMBL" id="SKA95317.1"/>
    </source>
</evidence>
<dbReference type="InterPro" id="IPR036271">
    <property type="entry name" value="Tet_transcr_reg_TetR-rel_C_sf"/>
</dbReference>
<dbReference type="PANTHER" id="PTHR43479:SF8">
    <property type="entry name" value="TRANSCRIPTIONAL REGULATOR, TETR FAMILY"/>
    <property type="match status" value="1"/>
</dbReference>
<dbReference type="InterPro" id="IPR009057">
    <property type="entry name" value="Homeodomain-like_sf"/>
</dbReference>
<dbReference type="SUPFAM" id="SSF48498">
    <property type="entry name" value="Tetracyclin repressor-like, C-terminal domain"/>
    <property type="match status" value="1"/>
</dbReference>
<evidence type="ECO:0000259" key="3">
    <source>
        <dbReference type="PROSITE" id="PS50977"/>
    </source>
</evidence>
<dbReference type="InterPro" id="IPR050624">
    <property type="entry name" value="HTH-type_Tx_Regulator"/>
</dbReference>
<feature type="domain" description="HTH tetR-type" evidence="3">
    <location>
        <begin position="1"/>
        <end position="61"/>
    </location>
</feature>
<dbReference type="SUPFAM" id="SSF46689">
    <property type="entry name" value="Homeodomain-like"/>
    <property type="match status" value="1"/>
</dbReference>
<organism evidence="4 5">
    <name type="scientific">Sporosarcina newyorkensis</name>
    <dbReference type="NCBI Taxonomy" id="759851"/>
    <lineage>
        <taxon>Bacteria</taxon>
        <taxon>Bacillati</taxon>
        <taxon>Bacillota</taxon>
        <taxon>Bacilli</taxon>
        <taxon>Bacillales</taxon>
        <taxon>Caryophanaceae</taxon>
        <taxon>Sporosarcina</taxon>
    </lineage>
</organism>
<dbReference type="PRINTS" id="PR00455">
    <property type="entry name" value="HTHTETR"/>
</dbReference>
<keyword evidence="5" id="KW-1185">Reference proteome</keyword>
<evidence type="ECO:0000256" key="1">
    <source>
        <dbReference type="ARBA" id="ARBA00023125"/>
    </source>
</evidence>
<gene>
    <name evidence="4" type="ORF">SAMN04244570_1605</name>
</gene>
<keyword evidence="1 2" id="KW-0238">DNA-binding</keyword>
<feature type="DNA-binding region" description="H-T-H motif" evidence="2">
    <location>
        <begin position="24"/>
        <end position="43"/>
    </location>
</feature>
<dbReference type="Proteomes" id="UP000190042">
    <property type="component" value="Unassembled WGS sequence"/>
</dbReference>
<sequence>MGKKTAIIHSAIEVFQEQGIEKTKISDIVKRAGIAQGTFYLYFPSKLSLMPAIAEEMVAKTMDIVQRTVDDRAAYSKQFEQMVDAIYEVNREYYEIMAVIYSGLASTEHIREWESIYAPFYEWISEKLEAAREEGAIRQSIKPERTAKVIIGLIESTAEQVFLYAHRDESEADRQKEEVLDFLSHALQFKTVKS</sequence>